<dbReference type="Gramene" id="PHT63847">
    <property type="protein sequence ID" value="PHT63847"/>
    <property type="gene ID" value="T459_32376"/>
</dbReference>
<dbReference type="EMBL" id="AYRZ02000023">
    <property type="protein sequence ID" value="PHT63847.1"/>
    <property type="molecule type" value="Genomic_DNA"/>
</dbReference>
<keyword evidence="2" id="KW-1185">Reference proteome</keyword>
<dbReference type="Gene3D" id="2.40.50.140">
    <property type="entry name" value="Nucleic acid-binding proteins"/>
    <property type="match status" value="1"/>
</dbReference>
<dbReference type="STRING" id="4072.A0A2G2Y271"/>
<dbReference type="InterPro" id="IPR012340">
    <property type="entry name" value="NA-bd_OB-fold"/>
</dbReference>
<accession>A0A2G2Y271</accession>
<dbReference type="AlphaFoldDB" id="A0A2G2Y271"/>
<gene>
    <name evidence="1" type="ORF">T459_32376</name>
</gene>
<name>A0A2G2Y271_CAPAN</name>
<reference evidence="1 2" key="1">
    <citation type="journal article" date="2014" name="Nat. Genet.">
        <title>Genome sequence of the hot pepper provides insights into the evolution of pungency in Capsicum species.</title>
        <authorList>
            <person name="Kim S."/>
            <person name="Park M."/>
            <person name="Yeom S.I."/>
            <person name="Kim Y.M."/>
            <person name="Lee J.M."/>
            <person name="Lee H.A."/>
            <person name="Seo E."/>
            <person name="Choi J."/>
            <person name="Cheong K."/>
            <person name="Kim K.T."/>
            <person name="Jung K."/>
            <person name="Lee G.W."/>
            <person name="Oh S.K."/>
            <person name="Bae C."/>
            <person name="Kim S.B."/>
            <person name="Lee H.Y."/>
            <person name="Kim S.Y."/>
            <person name="Kim M.S."/>
            <person name="Kang B.C."/>
            <person name="Jo Y.D."/>
            <person name="Yang H.B."/>
            <person name="Jeong H.J."/>
            <person name="Kang W.H."/>
            <person name="Kwon J.K."/>
            <person name="Shin C."/>
            <person name="Lim J.Y."/>
            <person name="Park J.H."/>
            <person name="Huh J.H."/>
            <person name="Kim J.S."/>
            <person name="Kim B.D."/>
            <person name="Cohen O."/>
            <person name="Paran I."/>
            <person name="Suh M.C."/>
            <person name="Lee S.B."/>
            <person name="Kim Y.K."/>
            <person name="Shin Y."/>
            <person name="Noh S.J."/>
            <person name="Park J."/>
            <person name="Seo Y.S."/>
            <person name="Kwon S.Y."/>
            <person name="Kim H.A."/>
            <person name="Park J.M."/>
            <person name="Kim H.J."/>
            <person name="Choi S.B."/>
            <person name="Bosland P.W."/>
            <person name="Reeves G."/>
            <person name="Jo S.H."/>
            <person name="Lee B.W."/>
            <person name="Cho H.T."/>
            <person name="Choi H.S."/>
            <person name="Lee M.S."/>
            <person name="Yu Y."/>
            <person name="Do Choi Y."/>
            <person name="Park B.S."/>
            <person name="van Deynze A."/>
            <person name="Ashrafi H."/>
            <person name="Hill T."/>
            <person name="Kim W.T."/>
            <person name="Pai H.S."/>
            <person name="Ahn H.K."/>
            <person name="Yeam I."/>
            <person name="Giovannoni J.J."/>
            <person name="Rose J.K."/>
            <person name="Sorensen I."/>
            <person name="Lee S.J."/>
            <person name="Kim R.W."/>
            <person name="Choi I.Y."/>
            <person name="Choi B.S."/>
            <person name="Lim J.S."/>
            <person name="Lee Y.H."/>
            <person name="Choi D."/>
        </authorList>
    </citation>
    <scope>NUCLEOTIDE SEQUENCE [LARGE SCALE GENOMIC DNA]</scope>
    <source>
        <strain evidence="2">cv. CM334</strain>
    </source>
</reference>
<dbReference type="Proteomes" id="UP000222542">
    <property type="component" value="Unassembled WGS sequence"/>
</dbReference>
<evidence type="ECO:0000313" key="2">
    <source>
        <dbReference type="Proteomes" id="UP000222542"/>
    </source>
</evidence>
<evidence type="ECO:0000313" key="1">
    <source>
        <dbReference type="EMBL" id="PHT63847.1"/>
    </source>
</evidence>
<comment type="caution">
    <text evidence="1">The sequence shown here is derived from an EMBL/GenBank/DDBJ whole genome shotgun (WGS) entry which is preliminary data.</text>
</comment>
<dbReference type="SUPFAM" id="SSF50249">
    <property type="entry name" value="Nucleic acid-binding proteins"/>
    <property type="match status" value="1"/>
</dbReference>
<reference evidence="1 2" key="2">
    <citation type="journal article" date="2017" name="Genome Biol.">
        <title>New reference genome sequences of hot pepper reveal the massive evolution of plant disease-resistance genes by retroduplication.</title>
        <authorList>
            <person name="Kim S."/>
            <person name="Park J."/>
            <person name="Yeom S.I."/>
            <person name="Kim Y.M."/>
            <person name="Seo E."/>
            <person name="Kim K.T."/>
            <person name="Kim M.S."/>
            <person name="Lee J.M."/>
            <person name="Cheong K."/>
            <person name="Shin H.S."/>
            <person name="Kim S.B."/>
            <person name="Han K."/>
            <person name="Lee J."/>
            <person name="Park M."/>
            <person name="Lee H.A."/>
            <person name="Lee H.Y."/>
            <person name="Lee Y."/>
            <person name="Oh S."/>
            <person name="Lee J.H."/>
            <person name="Choi E."/>
            <person name="Choi E."/>
            <person name="Lee S.E."/>
            <person name="Jeon J."/>
            <person name="Kim H."/>
            <person name="Choi G."/>
            <person name="Song H."/>
            <person name="Lee J."/>
            <person name="Lee S.C."/>
            <person name="Kwon J.K."/>
            <person name="Lee H.Y."/>
            <person name="Koo N."/>
            <person name="Hong Y."/>
            <person name="Kim R.W."/>
            <person name="Kang W.H."/>
            <person name="Huh J.H."/>
            <person name="Kang B.C."/>
            <person name="Yang T.J."/>
            <person name="Lee Y.H."/>
            <person name="Bennetzen J.L."/>
            <person name="Choi D."/>
        </authorList>
    </citation>
    <scope>NUCLEOTIDE SEQUENCE [LARGE SCALE GENOMIC DNA]</scope>
    <source>
        <strain evidence="2">cv. CM334</strain>
    </source>
</reference>
<evidence type="ECO:0008006" key="3">
    <source>
        <dbReference type="Google" id="ProtNLM"/>
    </source>
</evidence>
<proteinExistence type="predicted"/>
<organism evidence="1 2">
    <name type="scientific">Capsicum annuum</name>
    <name type="common">Capsicum pepper</name>
    <dbReference type="NCBI Taxonomy" id="4072"/>
    <lineage>
        <taxon>Eukaryota</taxon>
        <taxon>Viridiplantae</taxon>
        <taxon>Streptophyta</taxon>
        <taxon>Embryophyta</taxon>
        <taxon>Tracheophyta</taxon>
        <taxon>Spermatophyta</taxon>
        <taxon>Magnoliopsida</taxon>
        <taxon>eudicotyledons</taxon>
        <taxon>Gunneridae</taxon>
        <taxon>Pentapetalae</taxon>
        <taxon>asterids</taxon>
        <taxon>lamiids</taxon>
        <taxon>Solanales</taxon>
        <taxon>Solanaceae</taxon>
        <taxon>Solanoideae</taxon>
        <taxon>Capsiceae</taxon>
        <taxon>Capsicum</taxon>
    </lineage>
</organism>
<sequence length="142" mass="15962">MDGAGSISLMIWDTDAMSLIGKSTNDLKEELLQNTGNDDSPSYPMKLNNILQRKFIFKVIVKNENIQNHDKESIKDGKMLTFLKTYAKRNRSSKKDKSIIVDEIVHGQLSSNKIHKGAKKKKKSSSAASKRLILCCFCSIIL</sequence>
<protein>
    <recommendedName>
        <fullName evidence="3">Replication factor A C-terminal domain-containing protein</fullName>
    </recommendedName>
</protein>